<dbReference type="Pfam" id="PF01883">
    <property type="entry name" value="FeS_assembly_P"/>
    <property type="match status" value="1"/>
</dbReference>
<dbReference type="PANTHER" id="PTHR42831">
    <property type="entry name" value="FE-S PROTEIN MATURATION AUXILIARY FACTOR YITW"/>
    <property type="match status" value="1"/>
</dbReference>
<accession>A0A318EEW4</accession>
<reference evidence="2 3" key="1">
    <citation type="submission" date="2018-04" db="EMBL/GenBank/DDBJ databases">
        <title>Genomic Encyclopedia of Type Strains, Phase IV (KMG-IV): sequencing the most valuable type-strain genomes for metagenomic binning, comparative biology and taxonomic classification.</title>
        <authorList>
            <person name="Goeker M."/>
        </authorList>
    </citation>
    <scope>NUCLEOTIDE SEQUENCE [LARGE SCALE GENOMIC DNA]</scope>
    <source>
        <strain evidence="2 3">DSM 104150</strain>
    </source>
</reference>
<evidence type="ECO:0000313" key="2">
    <source>
        <dbReference type="EMBL" id="PXV71317.1"/>
    </source>
</evidence>
<protein>
    <submittedName>
        <fullName evidence="2">Metal-sulfur cluster biosynthetic enzyme</fullName>
    </submittedName>
</protein>
<dbReference type="Gene3D" id="3.30.300.130">
    <property type="entry name" value="Fe-S cluster assembly (FSCA)"/>
    <property type="match status" value="1"/>
</dbReference>
<dbReference type="OrthoDB" id="8480513at2"/>
<dbReference type="AlphaFoldDB" id="A0A318EEW4"/>
<dbReference type="SUPFAM" id="SSF117916">
    <property type="entry name" value="Fe-S cluster assembly (FSCA) domain-like"/>
    <property type="match status" value="1"/>
</dbReference>
<dbReference type="InterPro" id="IPR002744">
    <property type="entry name" value="MIP18-like"/>
</dbReference>
<gene>
    <name evidence="2" type="ORF">C8D93_101362</name>
</gene>
<feature type="domain" description="MIP18 family-like" evidence="1">
    <location>
        <begin position="5"/>
        <end position="81"/>
    </location>
</feature>
<dbReference type="Proteomes" id="UP000248330">
    <property type="component" value="Unassembled WGS sequence"/>
</dbReference>
<keyword evidence="3" id="KW-1185">Reference proteome</keyword>
<dbReference type="EMBL" id="QICN01000001">
    <property type="protein sequence ID" value="PXV71317.1"/>
    <property type="molecule type" value="Genomic_DNA"/>
</dbReference>
<name>A0A318EEW4_9GAMM</name>
<proteinExistence type="predicted"/>
<sequence length="130" mass="14422">MIGHAQIEAALADVYDPCSVQANAAMSVVDMGLITGIRIEPPGSVRVRLRATSPWCTMIGSLMQGIEERVRRVDGVTAVTVEIDRESTWSEADLTDEGRRVLSGARERSRAAFPVRRRQWQERIAILSED</sequence>
<evidence type="ECO:0000313" key="3">
    <source>
        <dbReference type="Proteomes" id="UP000248330"/>
    </source>
</evidence>
<evidence type="ECO:0000259" key="1">
    <source>
        <dbReference type="Pfam" id="PF01883"/>
    </source>
</evidence>
<dbReference type="InterPro" id="IPR052339">
    <property type="entry name" value="Fe-S_Maturation_MIP18"/>
</dbReference>
<dbReference type="InterPro" id="IPR034904">
    <property type="entry name" value="FSCA_dom_sf"/>
</dbReference>
<dbReference type="PANTHER" id="PTHR42831:SF1">
    <property type="entry name" value="FE-S PROTEIN MATURATION AUXILIARY FACTOR YITW"/>
    <property type="match status" value="1"/>
</dbReference>
<dbReference type="RefSeq" id="WP_110263441.1">
    <property type="nucleotide sequence ID" value="NZ_CAKZQT010000007.1"/>
</dbReference>
<comment type="caution">
    <text evidence="2">The sequence shown here is derived from an EMBL/GenBank/DDBJ whole genome shotgun (WGS) entry which is preliminary data.</text>
</comment>
<organism evidence="2 3">
    <name type="scientific">Sinimarinibacterium flocculans</name>
    <dbReference type="NCBI Taxonomy" id="985250"/>
    <lineage>
        <taxon>Bacteria</taxon>
        <taxon>Pseudomonadati</taxon>
        <taxon>Pseudomonadota</taxon>
        <taxon>Gammaproteobacteria</taxon>
        <taxon>Nevskiales</taxon>
        <taxon>Nevskiaceae</taxon>
        <taxon>Sinimarinibacterium</taxon>
    </lineage>
</organism>